<accession>A0A5E4D0A7</accession>
<name>A0A5E4D0A7_MARMO</name>
<feature type="non-terminal residue" evidence="2">
    <location>
        <position position="64"/>
    </location>
</feature>
<feature type="region of interest" description="Disordered" evidence="1">
    <location>
        <begin position="1"/>
        <end position="30"/>
    </location>
</feature>
<gene>
    <name evidence="2" type="ORF">MONAX_5E007038</name>
</gene>
<evidence type="ECO:0000256" key="1">
    <source>
        <dbReference type="SAM" id="MobiDB-lite"/>
    </source>
</evidence>
<sequence length="64" mass="7511">SAVPGTRRDPLPTLHYQSQNRKRKTRGMGKAKVTEELLELRGWPFMFRRKRTSVALFRGVGRRQ</sequence>
<evidence type="ECO:0000313" key="3">
    <source>
        <dbReference type="Proteomes" id="UP000335636"/>
    </source>
</evidence>
<comment type="caution">
    <text evidence="2">The sequence shown here is derived from an EMBL/GenBank/DDBJ whole genome shotgun (WGS) entry which is preliminary data.</text>
</comment>
<keyword evidence="3" id="KW-1185">Reference proteome</keyword>
<dbReference type="AlphaFoldDB" id="A0A5E4D0A7"/>
<dbReference type="EMBL" id="CABDUW010002630">
    <property type="protein sequence ID" value="VTJ87558.1"/>
    <property type="molecule type" value="Genomic_DNA"/>
</dbReference>
<reference evidence="2" key="1">
    <citation type="submission" date="2019-04" db="EMBL/GenBank/DDBJ databases">
        <authorList>
            <person name="Alioto T."/>
            <person name="Alioto T."/>
        </authorList>
    </citation>
    <scope>NUCLEOTIDE SEQUENCE [LARGE SCALE GENOMIC DNA]</scope>
</reference>
<feature type="non-terminal residue" evidence="2">
    <location>
        <position position="1"/>
    </location>
</feature>
<evidence type="ECO:0000313" key="2">
    <source>
        <dbReference type="EMBL" id="VTJ87558.1"/>
    </source>
</evidence>
<dbReference type="Proteomes" id="UP000335636">
    <property type="component" value="Unassembled WGS sequence"/>
</dbReference>
<organism evidence="2 3">
    <name type="scientific">Marmota monax</name>
    <name type="common">Woodchuck</name>
    <dbReference type="NCBI Taxonomy" id="9995"/>
    <lineage>
        <taxon>Eukaryota</taxon>
        <taxon>Metazoa</taxon>
        <taxon>Chordata</taxon>
        <taxon>Craniata</taxon>
        <taxon>Vertebrata</taxon>
        <taxon>Euteleostomi</taxon>
        <taxon>Mammalia</taxon>
        <taxon>Eutheria</taxon>
        <taxon>Euarchontoglires</taxon>
        <taxon>Glires</taxon>
        <taxon>Rodentia</taxon>
        <taxon>Sciuromorpha</taxon>
        <taxon>Sciuridae</taxon>
        <taxon>Xerinae</taxon>
        <taxon>Marmotini</taxon>
        <taxon>Marmota</taxon>
    </lineage>
</organism>
<feature type="compositionally biased region" description="Basic and acidic residues" evidence="1">
    <location>
        <begin position="1"/>
        <end position="10"/>
    </location>
</feature>
<feature type="compositionally biased region" description="Basic residues" evidence="1">
    <location>
        <begin position="20"/>
        <end position="29"/>
    </location>
</feature>
<proteinExistence type="predicted"/>
<protein>
    <submittedName>
        <fullName evidence="2">Uncharacterized protein</fullName>
    </submittedName>
</protein>